<dbReference type="CDD" id="cd06173">
    <property type="entry name" value="MFS_MefA_like"/>
    <property type="match status" value="1"/>
</dbReference>
<name>A0A101J6Y2_9ACTN</name>
<organism evidence="8 9">
    <name type="scientific">Streptomyces regalis</name>
    <dbReference type="NCBI Taxonomy" id="68262"/>
    <lineage>
        <taxon>Bacteria</taxon>
        <taxon>Bacillati</taxon>
        <taxon>Actinomycetota</taxon>
        <taxon>Actinomycetes</taxon>
        <taxon>Kitasatosporales</taxon>
        <taxon>Streptomycetaceae</taxon>
        <taxon>Streptomyces</taxon>
    </lineage>
</organism>
<keyword evidence="3" id="KW-1003">Cell membrane</keyword>
<comment type="subcellular location">
    <subcellularLocation>
        <location evidence="1">Cell membrane</location>
        <topology evidence="1">Multi-pass membrane protein</topology>
    </subcellularLocation>
</comment>
<dbReference type="OrthoDB" id="9815525at2"/>
<proteinExistence type="predicted"/>
<evidence type="ECO:0000256" key="2">
    <source>
        <dbReference type="ARBA" id="ARBA00022448"/>
    </source>
</evidence>
<evidence type="ECO:0000256" key="4">
    <source>
        <dbReference type="ARBA" id="ARBA00022692"/>
    </source>
</evidence>
<comment type="caution">
    <text evidence="8">The sequence shown here is derived from an EMBL/GenBank/DDBJ whole genome shotgun (WGS) entry which is preliminary data.</text>
</comment>
<feature type="transmembrane region" description="Helical" evidence="7">
    <location>
        <begin position="95"/>
        <end position="128"/>
    </location>
</feature>
<evidence type="ECO:0000313" key="9">
    <source>
        <dbReference type="Proteomes" id="UP000053923"/>
    </source>
</evidence>
<dbReference type="Pfam" id="PF05977">
    <property type="entry name" value="MFS_3"/>
    <property type="match status" value="1"/>
</dbReference>
<keyword evidence="9" id="KW-1185">Reference proteome</keyword>
<dbReference type="Gene3D" id="1.20.1250.20">
    <property type="entry name" value="MFS general substrate transporter like domains"/>
    <property type="match status" value="1"/>
</dbReference>
<gene>
    <name evidence="8" type="ORF">ADL12_45310</name>
</gene>
<dbReference type="RefSeq" id="WP_062714561.1">
    <property type="nucleotide sequence ID" value="NZ_LLZG01000410.1"/>
</dbReference>
<dbReference type="InterPro" id="IPR036259">
    <property type="entry name" value="MFS_trans_sf"/>
</dbReference>
<dbReference type="SUPFAM" id="SSF103473">
    <property type="entry name" value="MFS general substrate transporter"/>
    <property type="match status" value="1"/>
</dbReference>
<feature type="transmembrane region" description="Helical" evidence="7">
    <location>
        <begin position="229"/>
        <end position="255"/>
    </location>
</feature>
<dbReference type="GO" id="GO:0005886">
    <property type="term" value="C:plasma membrane"/>
    <property type="evidence" value="ECO:0007669"/>
    <property type="project" value="UniProtKB-SubCell"/>
</dbReference>
<evidence type="ECO:0000256" key="5">
    <source>
        <dbReference type="ARBA" id="ARBA00022989"/>
    </source>
</evidence>
<feature type="transmembrane region" description="Helical" evidence="7">
    <location>
        <begin position="21"/>
        <end position="44"/>
    </location>
</feature>
<reference evidence="9" key="1">
    <citation type="submission" date="2015-10" db="EMBL/GenBank/DDBJ databases">
        <authorList>
            <person name="Ju K.-S."/>
            <person name="Doroghazi J.R."/>
            <person name="Metcalf W.W."/>
        </authorList>
    </citation>
    <scope>NUCLEOTIDE SEQUENCE [LARGE SCALE GENOMIC DNA]</scope>
    <source>
        <strain evidence="9">NRRL 3151</strain>
    </source>
</reference>
<keyword evidence="5 7" id="KW-1133">Transmembrane helix</keyword>
<evidence type="ECO:0000256" key="1">
    <source>
        <dbReference type="ARBA" id="ARBA00004651"/>
    </source>
</evidence>
<feature type="transmembrane region" description="Helical" evidence="7">
    <location>
        <begin position="320"/>
        <end position="340"/>
    </location>
</feature>
<feature type="transmembrane region" description="Helical" evidence="7">
    <location>
        <begin position="64"/>
        <end position="83"/>
    </location>
</feature>
<dbReference type="Proteomes" id="UP000053923">
    <property type="component" value="Unassembled WGS sequence"/>
</dbReference>
<sequence>MTDTPVEEERPARRRDAGAFWRYWTGATASGVGDAVTTVALPLVAVEVLKASSFEVSLITAANYAAWILIGLPAGVLVQRLPLRGTQVAMDLLRAAVLLSVPLAAALGELHLAHLVLVALVVGLATVVFDIGNSTFLTSIVSKEELTARNSLTSASSAATQLGGPSLGGVLVQVVGAATSLLVDVASYLVSAFLLQSLPRPDREARPPAGVSMGRLIRDGWRFVAHHPVIGPCVAAATLVNFGCGALMAMTPLFLVRTLDLPVGVVGLLMAAEGAGSLLGAAVTPLLARKLGGARAVLAASSAGALLAALIPLASGGWGMLLFVVGATGFSTGVVVLSIVTRTHRQTVTPAELLPRVMATVRFVSWGAVPVGALTAGLLATAAGPREALWLVSAAGAGAAVTLAASSVRRLRDLV</sequence>
<dbReference type="PANTHER" id="PTHR23513">
    <property type="entry name" value="INTEGRAL MEMBRANE EFFLUX PROTEIN-RELATED"/>
    <property type="match status" value="1"/>
</dbReference>
<dbReference type="PANTHER" id="PTHR23513:SF6">
    <property type="entry name" value="MAJOR FACILITATOR SUPERFAMILY ASSOCIATED DOMAIN-CONTAINING PROTEIN"/>
    <property type="match status" value="1"/>
</dbReference>
<evidence type="ECO:0000256" key="6">
    <source>
        <dbReference type="ARBA" id="ARBA00023136"/>
    </source>
</evidence>
<protein>
    <submittedName>
        <fullName evidence="8">MFS transporter</fullName>
    </submittedName>
</protein>
<feature type="transmembrane region" description="Helical" evidence="7">
    <location>
        <begin position="388"/>
        <end position="408"/>
    </location>
</feature>
<keyword evidence="2" id="KW-0813">Transport</keyword>
<keyword evidence="4 7" id="KW-0812">Transmembrane</keyword>
<evidence type="ECO:0000256" key="7">
    <source>
        <dbReference type="SAM" id="Phobius"/>
    </source>
</evidence>
<feature type="transmembrane region" description="Helical" evidence="7">
    <location>
        <begin position="261"/>
        <end position="284"/>
    </location>
</feature>
<dbReference type="AlphaFoldDB" id="A0A101J6Y2"/>
<evidence type="ECO:0000313" key="8">
    <source>
        <dbReference type="EMBL" id="KUL21346.1"/>
    </source>
</evidence>
<keyword evidence="6 7" id="KW-0472">Membrane</keyword>
<feature type="transmembrane region" description="Helical" evidence="7">
    <location>
        <begin position="296"/>
        <end position="314"/>
    </location>
</feature>
<dbReference type="InterPro" id="IPR010290">
    <property type="entry name" value="TM_effector"/>
</dbReference>
<dbReference type="EMBL" id="LLZG01000410">
    <property type="protein sequence ID" value="KUL21346.1"/>
    <property type="molecule type" value="Genomic_DNA"/>
</dbReference>
<evidence type="ECO:0000256" key="3">
    <source>
        <dbReference type="ARBA" id="ARBA00022475"/>
    </source>
</evidence>
<feature type="transmembrane region" description="Helical" evidence="7">
    <location>
        <begin position="361"/>
        <end position="382"/>
    </location>
</feature>
<accession>A0A101J6Y2</accession>